<evidence type="ECO:0000313" key="1">
    <source>
        <dbReference type="EMBL" id="KAJ3522283.1"/>
    </source>
</evidence>
<protein>
    <submittedName>
        <fullName evidence="1">Uncharacterized protein</fullName>
    </submittedName>
</protein>
<reference evidence="1" key="1">
    <citation type="submission" date="2022-07" db="EMBL/GenBank/DDBJ databases">
        <title>Genome Sequence of Phlebia brevispora.</title>
        <authorList>
            <person name="Buettner E."/>
        </authorList>
    </citation>
    <scope>NUCLEOTIDE SEQUENCE</scope>
    <source>
        <strain evidence="1">MPL23</strain>
    </source>
</reference>
<keyword evidence="2" id="KW-1185">Reference proteome</keyword>
<gene>
    <name evidence="1" type="ORF">NM688_g8895</name>
</gene>
<sequence length="478" mass="52914">MDFDEPAIKVVKQEFIAVVLAGFGTELAPLTSSHGDEPCPKALLPIANKPMLDFPLKWIEESGIRDVLIVCPARHKAAMSHYINSDSSTWPSLRIDLQTFDETAELGVGTCAVLRHFANRIKQDFVLLPCDFVPSPSFPLTRILDKFRTEATYDGSIATTCFFAAHKPDKGASTEEWGPLPTPVPVVYDQPSGTLLYVDTPDDTDKNPEELELNMSLLSRTRLSGNLQDSHVYVCRQSVLDAMQEKAHLDSIREEFIPWLCKVQYSRSKRAKYEHILNPPSNTPNPILNSHHDIDGEETASPSSPSLRVGIVVHKAEEGYAARANTLQSYLELNRHFLSKTTYTLPSDPESRALIDPKAQISSDSMVGHTTKVEERTSIKKSVIGKHCVIGKMAKIVGCVILDHCVISDGVKLDGCILGKNTKVGTKAELSRCVTQAGYEIDAGETYRNEKLELSDWTARHGSTDDDEEDESEESDDS</sequence>
<proteinExistence type="predicted"/>
<dbReference type="Proteomes" id="UP001148662">
    <property type="component" value="Unassembled WGS sequence"/>
</dbReference>
<dbReference type="EMBL" id="JANHOG010002549">
    <property type="protein sequence ID" value="KAJ3522283.1"/>
    <property type="molecule type" value="Genomic_DNA"/>
</dbReference>
<accession>A0ACC1RLS5</accession>
<evidence type="ECO:0000313" key="2">
    <source>
        <dbReference type="Proteomes" id="UP001148662"/>
    </source>
</evidence>
<comment type="caution">
    <text evidence="1">The sequence shown here is derived from an EMBL/GenBank/DDBJ whole genome shotgun (WGS) entry which is preliminary data.</text>
</comment>
<name>A0ACC1RLS5_9APHY</name>
<organism evidence="1 2">
    <name type="scientific">Phlebia brevispora</name>
    <dbReference type="NCBI Taxonomy" id="194682"/>
    <lineage>
        <taxon>Eukaryota</taxon>
        <taxon>Fungi</taxon>
        <taxon>Dikarya</taxon>
        <taxon>Basidiomycota</taxon>
        <taxon>Agaricomycotina</taxon>
        <taxon>Agaricomycetes</taxon>
        <taxon>Polyporales</taxon>
        <taxon>Meruliaceae</taxon>
        <taxon>Phlebia</taxon>
    </lineage>
</organism>